<evidence type="ECO:0000256" key="3">
    <source>
        <dbReference type="ARBA" id="ARBA00022475"/>
    </source>
</evidence>
<dbReference type="InterPro" id="IPR035906">
    <property type="entry name" value="MetI-like_sf"/>
</dbReference>
<evidence type="ECO:0000256" key="7">
    <source>
        <dbReference type="RuleBase" id="RU363032"/>
    </source>
</evidence>
<dbReference type="GO" id="GO:0055085">
    <property type="term" value="P:transmembrane transport"/>
    <property type="evidence" value="ECO:0007669"/>
    <property type="project" value="InterPro"/>
</dbReference>
<dbReference type="Pfam" id="PF00528">
    <property type="entry name" value="BPD_transp_1"/>
    <property type="match status" value="1"/>
</dbReference>
<feature type="transmembrane region" description="Helical" evidence="7">
    <location>
        <begin position="31"/>
        <end position="57"/>
    </location>
</feature>
<reference evidence="10" key="1">
    <citation type="submission" date="2018-12" db="EMBL/GenBank/DDBJ databases">
        <title>Tengunoibacter tsumagoiensis gen. nov., sp. nov., Dictyobacter kobayashii sp. nov., D. alpinus sp. nov., and D. joshuensis sp. nov. and description of Dictyobacteraceae fam. nov. within the order Ktedonobacterales isolated from Tengu-no-mugimeshi.</title>
        <authorList>
            <person name="Wang C.M."/>
            <person name="Zheng Y."/>
            <person name="Sakai Y."/>
            <person name="Toyoda A."/>
            <person name="Minakuchi Y."/>
            <person name="Abe K."/>
            <person name="Yokota A."/>
            <person name="Yabe S."/>
        </authorList>
    </citation>
    <scope>NUCLEOTIDE SEQUENCE [LARGE SCALE GENOMIC DNA]</scope>
    <source>
        <strain evidence="10">S-27</strain>
    </source>
</reference>
<gene>
    <name evidence="9" type="ORF">KDAU_62690</name>
</gene>
<feature type="transmembrane region" description="Helical" evidence="7">
    <location>
        <begin position="288"/>
        <end position="309"/>
    </location>
</feature>
<evidence type="ECO:0000259" key="8">
    <source>
        <dbReference type="PROSITE" id="PS50928"/>
    </source>
</evidence>
<name>A0A401ZQ49_9CHLR</name>
<evidence type="ECO:0000256" key="4">
    <source>
        <dbReference type="ARBA" id="ARBA00022692"/>
    </source>
</evidence>
<dbReference type="PANTHER" id="PTHR43005">
    <property type="entry name" value="BLR7065 PROTEIN"/>
    <property type="match status" value="1"/>
</dbReference>
<dbReference type="PROSITE" id="PS50928">
    <property type="entry name" value="ABC_TM1"/>
    <property type="match status" value="1"/>
</dbReference>
<dbReference type="InterPro" id="IPR000515">
    <property type="entry name" value="MetI-like"/>
</dbReference>
<organism evidence="9 10">
    <name type="scientific">Dictyobacter aurantiacus</name>
    <dbReference type="NCBI Taxonomy" id="1936993"/>
    <lineage>
        <taxon>Bacteria</taxon>
        <taxon>Bacillati</taxon>
        <taxon>Chloroflexota</taxon>
        <taxon>Ktedonobacteria</taxon>
        <taxon>Ktedonobacterales</taxon>
        <taxon>Dictyobacteraceae</taxon>
        <taxon>Dictyobacter</taxon>
    </lineage>
</organism>
<feature type="transmembrane region" description="Helical" evidence="7">
    <location>
        <begin position="178"/>
        <end position="201"/>
    </location>
</feature>
<evidence type="ECO:0000256" key="5">
    <source>
        <dbReference type="ARBA" id="ARBA00022989"/>
    </source>
</evidence>
<evidence type="ECO:0000313" key="9">
    <source>
        <dbReference type="EMBL" id="GCE08940.1"/>
    </source>
</evidence>
<feature type="transmembrane region" description="Helical" evidence="7">
    <location>
        <begin position="128"/>
        <end position="149"/>
    </location>
</feature>
<keyword evidence="6 7" id="KW-0472">Membrane</keyword>
<dbReference type="OrthoDB" id="9809527at2"/>
<evidence type="ECO:0000313" key="10">
    <source>
        <dbReference type="Proteomes" id="UP000287224"/>
    </source>
</evidence>
<dbReference type="GO" id="GO:0005886">
    <property type="term" value="C:plasma membrane"/>
    <property type="evidence" value="ECO:0007669"/>
    <property type="project" value="UniProtKB-SubCell"/>
</dbReference>
<dbReference type="EMBL" id="BIFQ01000002">
    <property type="protein sequence ID" value="GCE08940.1"/>
    <property type="molecule type" value="Genomic_DNA"/>
</dbReference>
<accession>A0A401ZQ49</accession>
<keyword evidence="10" id="KW-1185">Reference proteome</keyword>
<dbReference type="SUPFAM" id="SSF161098">
    <property type="entry name" value="MetI-like"/>
    <property type="match status" value="1"/>
</dbReference>
<comment type="similarity">
    <text evidence="7">Belongs to the binding-protein-dependent transport system permease family.</text>
</comment>
<evidence type="ECO:0000256" key="1">
    <source>
        <dbReference type="ARBA" id="ARBA00004651"/>
    </source>
</evidence>
<feature type="transmembrane region" description="Helical" evidence="7">
    <location>
        <begin position="238"/>
        <end position="258"/>
    </location>
</feature>
<protein>
    <submittedName>
        <fullName evidence="9">ABC transporter permease</fullName>
    </submittedName>
</protein>
<sequence length="315" mass="34757">MSTLVNSSPSISETMTQRPVRRRIFKSLSPYLFLLPATLFLLGFLVYPVITMIIYSFEQVNVGSLLTGNTPFVGLDNYHTVLSDPGFRSSLIVSLIFTIASLVFQYVIGFTMALLFNRHIPLVGVMRGSVMIAWMLPVIVSATIFKWMLQSDSGIVNYILQSLHIISSPISWLTSPQLALWAVIIANIWIGIPFNMSLLLAGLQSISDSLYEAAVVDGANGFGRFWHITVPLMRSTSLTVLMLGFIYTLNVFDLIYVLTGGGPVNATEAMPLYAYRIAFGQFDLGSGAAIATLMFLLLLGVSAIYLFLLRREEVA</sequence>
<dbReference type="AlphaFoldDB" id="A0A401ZQ49"/>
<evidence type="ECO:0000256" key="6">
    <source>
        <dbReference type="ARBA" id="ARBA00023136"/>
    </source>
</evidence>
<dbReference type="Proteomes" id="UP000287224">
    <property type="component" value="Unassembled WGS sequence"/>
</dbReference>
<comment type="caution">
    <text evidence="9">The sequence shown here is derived from an EMBL/GenBank/DDBJ whole genome shotgun (WGS) entry which is preliminary data.</text>
</comment>
<keyword evidence="5 7" id="KW-1133">Transmembrane helix</keyword>
<keyword evidence="3" id="KW-1003">Cell membrane</keyword>
<dbReference type="Gene3D" id="1.10.3720.10">
    <property type="entry name" value="MetI-like"/>
    <property type="match status" value="1"/>
</dbReference>
<feature type="transmembrane region" description="Helical" evidence="7">
    <location>
        <begin position="91"/>
        <end position="116"/>
    </location>
</feature>
<keyword evidence="2 7" id="KW-0813">Transport</keyword>
<dbReference type="RefSeq" id="WP_126601407.1">
    <property type="nucleotide sequence ID" value="NZ_BIFQ01000002.1"/>
</dbReference>
<feature type="domain" description="ABC transmembrane type-1" evidence="8">
    <location>
        <begin position="91"/>
        <end position="305"/>
    </location>
</feature>
<dbReference type="CDD" id="cd06261">
    <property type="entry name" value="TM_PBP2"/>
    <property type="match status" value="1"/>
</dbReference>
<comment type="subcellular location">
    <subcellularLocation>
        <location evidence="1 7">Cell membrane</location>
        <topology evidence="1 7">Multi-pass membrane protein</topology>
    </subcellularLocation>
</comment>
<evidence type="ECO:0000256" key="2">
    <source>
        <dbReference type="ARBA" id="ARBA00022448"/>
    </source>
</evidence>
<dbReference type="PANTHER" id="PTHR43005:SF1">
    <property type="entry name" value="SPERMIDINE_PUTRESCINE TRANSPORT SYSTEM PERMEASE PROTEIN"/>
    <property type="match status" value="1"/>
</dbReference>
<keyword evidence="4 7" id="KW-0812">Transmembrane</keyword>
<proteinExistence type="inferred from homology"/>